<accession>A0ABY4VD11</accession>
<feature type="region of interest" description="Disordered" evidence="1">
    <location>
        <begin position="31"/>
        <end position="77"/>
    </location>
</feature>
<evidence type="ECO:0000313" key="3">
    <source>
        <dbReference type="EMBL" id="USD22174.1"/>
    </source>
</evidence>
<name>A0ABY4VD11_9GAMM</name>
<evidence type="ECO:0000259" key="2">
    <source>
        <dbReference type="Pfam" id="PF14240"/>
    </source>
</evidence>
<protein>
    <submittedName>
        <fullName evidence="3">YHYH protein</fullName>
    </submittedName>
</protein>
<feature type="domain" description="YHYH" evidence="2">
    <location>
        <begin position="201"/>
        <end position="326"/>
    </location>
</feature>
<evidence type="ECO:0000256" key="1">
    <source>
        <dbReference type="SAM" id="MobiDB-lite"/>
    </source>
</evidence>
<sequence>MKRIEMLLPDQRSLLSCAIALTLITGALQGCGGGGSSSSDTEISSEGSDSSTGSNSGDDSNGDEDTGGGDSSTEDTGVWVVNTTGERAPYIYENNSNEQVLVNVQSVESVTVSGKEYTRVSASGIPDYEILITENILSALLTRPKVNSDFLNGSPNVQLGDFISFGQDIGYRSNASCGAEAGYGFWPPGPVCPENVSHQGYIPKSPEAATEDCETSLGVQGYWVNGTSIYQWSDGQSVNNTWHTLAPLAEVYDVDVCGGHAANGDYHHHFYSDCLANLVGDVGDAHSPIYGYTADGYPIYGPWEGDGQLAISSWAIRDYDDPSSETGCGVAGERSCLLVDEYDTSKGVANTNNTGPSTNGSYTSLSGNEFDTTAGFFYEDYYWDPELSAQGDAYLDQYNGHTDEERGYHYHLTVTLSDDAQLVPAFPFTFGPRFYGKLDEQTIVNRCSSTIGR</sequence>
<proteinExistence type="predicted"/>
<gene>
    <name evidence="3" type="ORF">MJO52_03290</name>
</gene>
<keyword evidence="4" id="KW-1185">Reference proteome</keyword>
<organism evidence="3 4">
    <name type="scientific">Microbulbifer variabilis</name>
    <dbReference type="NCBI Taxonomy" id="266805"/>
    <lineage>
        <taxon>Bacteria</taxon>
        <taxon>Pseudomonadati</taxon>
        <taxon>Pseudomonadota</taxon>
        <taxon>Gammaproteobacteria</taxon>
        <taxon>Cellvibrionales</taxon>
        <taxon>Microbulbiferaceae</taxon>
        <taxon>Microbulbifer</taxon>
    </lineage>
</organism>
<dbReference type="Proteomes" id="UP001055658">
    <property type="component" value="Chromosome"/>
</dbReference>
<reference evidence="3" key="1">
    <citation type="submission" date="2022-02" db="EMBL/GenBank/DDBJ databases">
        <title>Coral-associated bacteria.</title>
        <authorList>
            <person name="Tang K."/>
            <person name="Wang X."/>
        </authorList>
    </citation>
    <scope>NUCLEOTIDE SEQUENCE</scope>
    <source>
        <strain evidence="3">SCSIO 43006</strain>
    </source>
</reference>
<dbReference type="Pfam" id="PF14240">
    <property type="entry name" value="YHYH"/>
    <property type="match status" value="1"/>
</dbReference>
<evidence type="ECO:0000313" key="4">
    <source>
        <dbReference type="Proteomes" id="UP001055658"/>
    </source>
</evidence>
<feature type="compositionally biased region" description="Low complexity" evidence="1">
    <location>
        <begin position="37"/>
        <end position="59"/>
    </location>
</feature>
<dbReference type="EMBL" id="CP092418">
    <property type="protein sequence ID" value="USD22174.1"/>
    <property type="molecule type" value="Genomic_DNA"/>
</dbReference>
<dbReference type="PROSITE" id="PS51257">
    <property type="entry name" value="PROKAR_LIPOPROTEIN"/>
    <property type="match status" value="1"/>
</dbReference>
<dbReference type="RefSeq" id="WP_252084536.1">
    <property type="nucleotide sequence ID" value="NZ_CP092418.1"/>
</dbReference>
<dbReference type="InterPro" id="IPR025924">
    <property type="entry name" value="YHYH_dom"/>
</dbReference>